<dbReference type="InterPro" id="IPR058792">
    <property type="entry name" value="Beta-barrel_RND_2"/>
</dbReference>
<evidence type="ECO:0000259" key="7">
    <source>
        <dbReference type="Pfam" id="PF25973"/>
    </source>
</evidence>
<dbReference type="PANTHER" id="PTHR30097:SF4">
    <property type="entry name" value="SLR6042 PROTEIN"/>
    <property type="match status" value="1"/>
</dbReference>
<gene>
    <name evidence="9" type="ORF">ACG02S_14975</name>
</gene>
<dbReference type="Pfam" id="PF25954">
    <property type="entry name" value="Beta-barrel_RND_2"/>
    <property type="match status" value="1"/>
</dbReference>
<feature type="region of interest" description="Disordered" evidence="4">
    <location>
        <begin position="29"/>
        <end position="85"/>
    </location>
</feature>
<reference evidence="9 10" key="1">
    <citation type="submission" date="2024-09" db="EMBL/GenBank/DDBJ databases">
        <title>Novel species of the genus Pelomonas and Roseateles isolated from streams.</title>
        <authorList>
            <person name="Lu H."/>
        </authorList>
    </citation>
    <scope>NUCLEOTIDE SEQUENCE [LARGE SCALE GENOMIC DNA]</scope>
    <source>
        <strain evidence="9 10">DC23W</strain>
    </source>
</reference>
<evidence type="ECO:0000313" key="9">
    <source>
        <dbReference type="EMBL" id="MFG6415197.1"/>
    </source>
</evidence>
<evidence type="ECO:0000313" key="10">
    <source>
        <dbReference type="Proteomes" id="UP001606300"/>
    </source>
</evidence>
<dbReference type="Gene3D" id="2.40.50.100">
    <property type="match status" value="1"/>
</dbReference>
<dbReference type="Pfam" id="PF25975">
    <property type="entry name" value="CzcB_C"/>
    <property type="match status" value="1"/>
</dbReference>
<dbReference type="RefSeq" id="WP_394471266.1">
    <property type="nucleotide sequence ID" value="NZ_JBIGHY010000005.1"/>
</dbReference>
<protein>
    <submittedName>
        <fullName evidence="9">Efflux RND transporter periplasmic adaptor subunit</fullName>
    </submittedName>
</protein>
<keyword evidence="3" id="KW-0175">Coiled coil</keyword>
<evidence type="ECO:0000259" key="6">
    <source>
        <dbReference type="Pfam" id="PF25954"/>
    </source>
</evidence>
<feature type="domain" description="CzcB-like barrel-sandwich hybrid" evidence="7">
    <location>
        <begin position="131"/>
        <end position="275"/>
    </location>
</feature>
<dbReference type="SUPFAM" id="SSF111369">
    <property type="entry name" value="HlyD-like secretion proteins"/>
    <property type="match status" value="1"/>
</dbReference>
<evidence type="ECO:0000256" key="1">
    <source>
        <dbReference type="ARBA" id="ARBA00009477"/>
    </source>
</evidence>
<feature type="domain" description="CzcB-like alpha-helical hairpin" evidence="5">
    <location>
        <begin position="169"/>
        <end position="228"/>
    </location>
</feature>
<dbReference type="PANTHER" id="PTHR30097">
    <property type="entry name" value="CATION EFFLUX SYSTEM PROTEIN CUSB"/>
    <property type="match status" value="1"/>
</dbReference>
<sequence length="432" mass="45629">MNSRNKLVIAAVLVVAVVLGALILRSGQPAAGGHGHGAEPGHDDHGHEQDKAPAKAKKDAHDHQDGGHDDEHAKPPPQPAASVAHADEAPRVHMTDEQLRHNGVKLATTGPARIAGTLVLMGEVKLNQDRSVVVTPRLAGVVQAVRVNAGDRVQQGQVLAVVTSPALADQRAELLAAQKRLALARQTHDREKKLWEDKISAEQDYLAARQALQEAEISVENLRQKLAALGAAGSAGTQGLAQLEIRAPIAGVVVDKQVSVGAALKEDAALFQLADLSSVWVELLVPAQDLARLQAGAQARVKATAFDAEGEGRLGYIGALVGEQSRSATARVVLANPKGVWRPGLPVSVTLTHGEVDVPVAVTRDAVQMLEGRSVVFVRRAQQFETLAVQTGRADDTHIEIVQGLPAGERYAAKNSFLVKAELGKAEAEHAH</sequence>
<proteinExistence type="inferred from homology"/>
<organism evidence="9 10">
    <name type="scientific">Pelomonas dachongensis</name>
    <dbReference type="NCBI Taxonomy" id="3299029"/>
    <lineage>
        <taxon>Bacteria</taxon>
        <taxon>Pseudomonadati</taxon>
        <taxon>Pseudomonadota</taxon>
        <taxon>Betaproteobacteria</taxon>
        <taxon>Burkholderiales</taxon>
        <taxon>Sphaerotilaceae</taxon>
        <taxon>Roseateles</taxon>
    </lineage>
</organism>
<dbReference type="InterPro" id="IPR058649">
    <property type="entry name" value="CzcB_C"/>
</dbReference>
<dbReference type="NCBIfam" id="TIGR01730">
    <property type="entry name" value="RND_mfp"/>
    <property type="match status" value="1"/>
</dbReference>
<dbReference type="EMBL" id="JBIGHY010000005">
    <property type="protein sequence ID" value="MFG6415197.1"/>
    <property type="molecule type" value="Genomic_DNA"/>
</dbReference>
<name>A0ABW7ENX5_9BURK</name>
<dbReference type="Proteomes" id="UP001606300">
    <property type="component" value="Unassembled WGS sequence"/>
</dbReference>
<feature type="domain" description="CusB-like beta-barrel" evidence="6">
    <location>
        <begin position="278"/>
        <end position="353"/>
    </location>
</feature>
<evidence type="ECO:0000259" key="5">
    <source>
        <dbReference type="Pfam" id="PF25893"/>
    </source>
</evidence>
<evidence type="ECO:0000256" key="3">
    <source>
        <dbReference type="SAM" id="Coils"/>
    </source>
</evidence>
<keyword evidence="10" id="KW-1185">Reference proteome</keyword>
<feature type="domain" description="CzcB-like C-terminal circularly permuted SH3-like" evidence="8">
    <location>
        <begin position="360"/>
        <end position="420"/>
    </location>
</feature>
<comment type="similarity">
    <text evidence="1">Belongs to the membrane fusion protein (MFP) (TC 8.A.1) family.</text>
</comment>
<dbReference type="Gene3D" id="2.40.30.170">
    <property type="match status" value="1"/>
</dbReference>
<feature type="compositionally biased region" description="Basic and acidic residues" evidence="4">
    <location>
        <begin position="36"/>
        <end position="74"/>
    </location>
</feature>
<dbReference type="InterPro" id="IPR058648">
    <property type="entry name" value="HH_CzcB-like"/>
</dbReference>
<accession>A0ABW7ENX5</accession>
<evidence type="ECO:0000259" key="8">
    <source>
        <dbReference type="Pfam" id="PF25975"/>
    </source>
</evidence>
<keyword evidence="2" id="KW-0813">Transport</keyword>
<evidence type="ECO:0000256" key="4">
    <source>
        <dbReference type="SAM" id="MobiDB-lite"/>
    </source>
</evidence>
<evidence type="ECO:0000256" key="2">
    <source>
        <dbReference type="ARBA" id="ARBA00022448"/>
    </source>
</evidence>
<dbReference type="InterPro" id="IPR058647">
    <property type="entry name" value="BSH_CzcB-like"/>
</dbReference>
<dbReference type="InterPro" id="IPR006143">
    <property type="entry name" value="RND_pump_MFP"/>
</dbReference>
<dbReference type="InterPro" id="IPR051909">
    <property type="entry name" value="MFP_Cation_Efflux"/>
</dbReference>
<comment type="caution">
    <text evidence="9">The sequence shown here is derived from an EMBL/GenBank/DDBJ whole genome shotgun (WGS) entry which is preliminary data.</text>
</comment>
<dbReference type="Pfam" id="PF25973">
    <property type="entry name" value="BSH_CzcB"/>
    <property type="match status" value="1"/>
</dbReference>
<dbReference type="Pfam" id="PF25893">
    <property type="entry name" value="HH_CzcB"/>
    <property type="match status" value="1"/>
</dbReference>
<feature type="coiled-coil region" evidence="3">
    <location>
        <begin position="167"/>
        <end position="232"/>
    </location>
</feature>
<dbReference type="Gene3D" id="2.40.420.20">
    <property type="match status" value="1"/>
</dbReference>